<dbReference type="PANTHER" id="PTHR46599">
    <property type="entry name" value="PIGGYBAC TRANSPOSABLE ELEMENT-DERIVED PROTEIN 4"/>
    <property type="match status" value="1"/>
</dbReference>
<dbReference type="PANTHER" id="PTHR46599:SF3">
    <property type="entry name" value="PIGGYBAC TRANSPOSABLE ELEMENT-DERIVED PROTEIN 4"/>
    <property type="match status" value="1"/>
</dbReference>
<feature type="domain" description="PiggyBac transposable element-derived protein" evidence="3">
    <location>
        <begin position="147"/>
        <end position="491"/>
    </location>
</feature>
<evidence type="ECO:0000313" key="4">
    <source>
        <dbReference type="EMBL" id="KAJ8953501.1"/>
    </source>
</evidence>
<evidence type="ECO:0000256" key="1">
    <source>
        <dbReference type="SAM" id="MobiDB-lite"/>
    </source>
</evidence>
<dbReference type="Pfam" id="PF13842">
    <property type="entry name" value="zf-Tnp_2"/>
    <property type="match status" value="1"/>
</dbReference>
<accession>A0AAV8YRE8</accession>
<dbReference type="Pfam" id="PF13843">
    <property type="entry name" value="DDE_Tnp_1_7"/>
    <property type="match status" value="1"/>
</dbReference>
<feature type="compositionally biased region" description="Acidic residues" evidence="1">
    <location>
        <begin position="66"/>
        <end position="81"/>
    </location>
</feature>
<sequence>MASREHAGPSRKRVGGDNSNNYCGLEAEEAAYIRNIVGDEKDLYLDSDDYEEPFVDSGSEYIPSCDESDEESAESGVEETNVEEKIETSTETNDTLERSNEDAGETDYSRLNLIWTENDFQPMVHIFDDSGSGVKTDSLNENSLEIDYFLNLFTESMAEDIIRETNRYAMQQQEKNWKDVDIGEFFIFIALSMLMTRSKKLDVKEYWSLDPLLHTPVFGKYMSRDRYLQILKNLHFANNEEADPNNRLYKVKNILERVKQRFQSQFYPFQNLVIDESMILFKGRLSFKQYIKTKRHRFGIKLYVLCDCETGIVLDFIVYIGQDTYKMMDNVTGLGLAGCVKPYLNKGHSLFTDNFYSSPSLSMYLFDHKTNSCGTVRANRRHMPNLSEKLKKGDISWRSCNNLLVFKWKDRRDVTMITTMHENKFITLDKIDRLTDENVKKPLCVLEYNEKMGAVDRSDMMISSIDCMRKSVKWYKKLYFHTIDICLLNAHAMWSTKNPVKMSLAKFQLNLIRQIISRFGTARKSKSVSMPDLSRLKDRHFPCLVPETPKSKVPSRRCVVCSHTEQGQKKRKVSRYMCQICDVGLCIVPCFETYHTKSKF</sequence>
<name>A0AAV8YRE8_9CUCU</name>
<proteinExistence type="predicted"/>
<evidence type="ECO:0008006" key="6">
    <source>
        <dbReference type="Google" id="ProtNLM"/>
    </source>
</evidence>
<organism evidence="4 5">
    <name type="scientific">Aromia moschata</name>
    <dbReference type="NCBI Taxonomy" id="1265417"/>
    <lineage>
        <taxon>Eukaryota</taxon>
        <taxon>Metazoa</taxon>
        <taxon>Ecdysozoa</taxon>
        <taxon>Arthropoda</taxon>
        <taxon>Hexapoda</taxon>
        <taxon>Insecta</taxon>
        <taxon>Pterygota</taxon>
        <taxon>Neoptera</taxon>
        <taxon>Endopterygota</taxon>
        <taxon>Coleoptera</taxon>
        <taxon>Polyphaga</taxon>
        <taxon>Cucujiformia</taxon>
        <taxon>Chrysomeloidea</taxon>
        <taxon>Cerambycidae</taxon>
        <taxon>Cerambycinae</taxon>
        <taxon>Callichromatini</taxon>
        <taxon>Aromia</taxon>
    </lineage>
</organism>
<feature type="region of interest" description="Disordered" evidence="1">
    <location>
        <begin position="1"/>
        <end position="22"/>
    </location>
</feature>
<dbReference type="EMBL" id="JAPWTK010000056">
    <property type="protein sequence ID" value="KAJ8953501.1"/>
    <property type="molecule type" value="Genomic_DNA"/>
</dbReference>
<feature type="compositionally biased region" description="Acidic residues" evidence="1">
    <location>
        <begin position="45"/>
        <end position="54"/>
    </location>
</feature>
<evidence type="ECO:0000259" key="2">
    <source>
        <dbReference type="Pfam" id="PF13842"/>
    </source>
</evidence>
<evidence type="ECO:0000259" key="3">
    <source>
        <dbReference type="Pfam" id="PF13843"/>
    </source>
</evidence>
<comment type="caution">
    <text evidence="4">The sequence shown here is derived from an EMBL/GenBank/DDBJ whole genome shotgun (WGS) entry which is preliminary data.</text>
</comment>
<dbReference type="Proteomes" id="UP001162162">
    <property type="component" value="Unassembled WGS sequence"/>
</dbReference>
<dbReference type="InterPro" id="IPR029526">
    <property type="entry name" value="PGBD"/>
</dbReference>
<protein>
    <recommendedName>
        <fullName evidence="6">PiggyBac transposable element-derived protein 4</fullName>
    </recommendedName>
</protein>
<reference evidence="4" key="1">
    <citation type="journal article" date="2023" name="Insect Mol. Biol.">
        <title>Genome sequencing provides insights into the evolution of gene families encoding plant cell wall-degrading enzymes in longhorned beetles.</title>
        <authorList>
            <person name="Shin N.R."/>
            <person name="Okamura Y."/>
            <person name="Kirsch R."/>
            <person name="Pauchet Y."/>
        </authorList>
    </citation>
    <scope>NUCLEOTIDE SEQUENCE</scope>
    <source>
        <strain evidence="4">AMC_N1</strain>
    </source>
</reference>
<keyword evidence="5" id="KW-1185">Reference proteome</keyword>
<evidence type="ECO:0000313" key="5">
    <source>
        <dbReference type="Proteomes" id="UP001162162"/>
    </source>
</evidence>
<feature type="region of interest" description="Disordered" evidence="1">
    <location>
        <begin position="44"/>
        <end position="104"/>
    </location>
</feature>
<feature type="domain" description="PiggyBac transposable element-derived protein 4 C-terminal zinc-finger" evidence="2">
    <location>
        <begin position="555"/>
        <end position="595"/>
    </location>
</feature>
<gene>
    <name evidence="4" type="ORF">NQ318_023623</name>
</gene>
<dbReference type="InterPro" id="IPR032718">
    <property type="entry name" value="PGBD4_Znf_C"/>
</dbReference>
<dbReference type="AlphaFoldDB" id="A0AAV8YRE8"/>